<keyword evidence="4 11" id="KW-0662">Pyridine nucleotide biosynthesis</keyword>
<gene>
    <name evidence="11 13" type="primary">nadD</name>
    <name evidence="13" type="ORF">J5V48_01475</name>
</gene>
<evidence type="ECO:0000313" key="13">
    <source>
        <dbReference type="EMBL" id="MBW7569560.1"/>
    </source>
</evidence>
<evidence type="ECO:0000256" key="8">
    <source>
        <dbReference type="ARBA" id="ARBA00022840"/>
    </source>
</evidence>
<dbReference type="GO" id="GO:0016779">
    <property type="term" value="F:nucleotidyltransferase activity"/>
    <property type="evidence" value="ECO:0007669"/>
    <property type="project" value="UniProtKB-KW"/>
</dbReference>
<keyword evidence="8 11" id="KW-0067">ATP-binding</keyword>
<evidence type="ECO:0000256" key="5">
    <source>
        <dbReference type="ARBA" id="ARBA00022679"/>
    </source>
</evidence>
<sequence>MHIGILGGSFNPLHNDHIELLNYIYKKLSLDRFILIPNALPPHKTTCHVSFNDRVDMINKTVENLPYITVSMVEQDDSIPHYSFDTISELKQQFKNDSLYFCMGMDSFNYLDKWYRGLQIPDLCNLVITDRTGYDIEKSNSAVIEKLSDRIVKLEGKIDDLSDLEIIREIKNSEQPKIIYLKKEFTDISSSKIRTVFKDFYQKYSNSLQNFENFKEFDSNYYVMQNLPESITRYILENRLYAD</sequence>
<evidence type="ECO:0000256" key="1">
    <source>
        <dbReference type="ARBA" id="ARBA00002324"/>
    </source>
</evidence>
<keyword evidence="6 11" id="KW-0548">Nucleotidyltransferase</keyword>
<dbReference type="Gene3D" id="3.40.50.620">
    <property type="entry name" value="HUPs"/>
    <property type="match status" value="1"/>
</dbReference>
<evidence type="ECO:0000256" key="3">
    <source>
        <dbReference type="ARBA" id="ARBA00009014"/>
    </source>
</evidence>
<reference evidence="13 14" key="1">
    <citation type="submission" date="2021-03" db="EMBL/GenBank/DDBJ databases">
        <title>Succinivibrio sp. nov. isolated from feces of cow.</title>
        <authorList>
            <person name="Choi J.-Y."/>
        </authorList>
    </citation>
    <scope>NUCLEOTIDE SEQUENCE [LARGE SCALE GENOMIC DNA]</scope>
    <source>
        <strain evidence="13 14">AGMB01872</strain>
    </source>
</reference>
<dbReference type="EC" id="2.7.7.18" evidence="11"/>
<accession>A0ABS7DE28</accession>
<evidence type="ECO:0000256" key="2">
    <source>
        <dbReference type="ARBA" id="ARBA00005019"/>
    </source>
</evidence>
<dbReference type="EMBL" id="JAGFNY010000002">
    <property type="protein sequence ID" value="MBW7569560.1"/>
    <property type="molecule type" value="Genomic_DNA"/>
</dbReference>
<evidence type="ECO:0000256" key="4">
    <source>
        <dbReference type="ARBA" id="ARBA00022642"/>
    </source>
</evidence>
<organism evidence="13 14">
    <name type="scientific">Succinivibrio faecicola</name>
    <dbReference type="NCBI Taxonomy" id="2820300"/>
    <lineage>
        <taxon>Bacteria</taxon>
        <taxon>Pseudomonadati</taxon>
        <taxon>Pseudomonadota</taxon>
        <taxon>Gammaproteobacteria</taxon>
        <taxon>Aeromonadales</taxon>
        <taxon>Succinivibrionaceae</taxon>
        <taxon>Succinivibrio</taxon>
    </lineage>
</organism>
<comment type="pathway">
    <text evidence="2 11">Cofactor biosynthesis; NAD(+) biosynthesis; deamido-NAD(+) from nicotinate D-ribonucleotide: step 1/1.</text>
</comment>
<comment type="function">
    <text evidence="1 11">Catalyzes the reversible adenylation of nicotinate mononucleotide (NaMN) to nicotinic acid adenine dinucleotide (NaAD).</text>
</comment>
<dbReference type="Proteomes" id="UP000731465">
    <property type="component" value="Unassembled WGS sequence"/>
</dbReference>
<dbReference type="InterPro" id="IPR004821">
    <property type="entry name" value="Cyt_trans-like"/>
</dbReference>
<dbReference type="HAMAP" id="MF_00244">
    <property type="entry name" value="NaMN_adenylyltr"/>
    <property type="match status" value="1"/>
</dbReference>
<protein>
    <recommendedName>
        <fullName evidence="11">Probable nicotinate-nucleotide adenylyltransferase</fullName>
        <ecNumber evidence="11">2.7.7.18</ecNumber>
    </recommendedName>
    <alternativeName>
        <fullName evidence="11">Deamido-NAD(+) diphosphorylase</fullName>
    </alternativeName>
    <alternativeName>
        <fullName evidence="11">Deamido-NAD(+) pyrophosphorylase</fullName>
    </alternativeName>
    <alternativeName>
        <fullName evidence="11">Nicotinate mononucleotide adenylyltransferase</fullName>
        <shortName evidence="11">NaMN adenylyltransferase</shortName>
    </alternativeName>
</protein>
<keyword evidence="5 11" id="KW-0808">Transferase</keyword>
<evidence type="ECO:0000256" key="7">
    <source>
        <dbReference type="ARBA" id="ARBA00022741"/>
    </source>
</evidence>
<keyword evidence="9 11" id="KW-0520">NAD</keyword>
<dbReference type="Pfam" id="PF01467">
    <property type="entry name" value="CTP_transf_like"/>
    <property type="match status" value="1"/>
</dbReference>
<evidence type="ECO:0000256" key="6">
    <source>
        <dbReference type="ARBA" id="ARBA00022695"/>
    </source>
</evidence>
<comment type="caution">
    <text evidence="13">The sequence shown here is derived from an EMBL/GenBank/DDBJ whole genome shotgun (WGS) entry which is preliminary data.</text>
</comment>
<keyword evidence="7 11" id="KW-0547">Nucleotide-binding</keyword>
<dbReference type="CDD" id="cd02165">
    <property type="entry name" value="NMNAT"/>
    <property type="match status" value="1"/>
</dbReference>
<dbReference type="InterPro" id="IPR014729">
    <property type="entry name" value="Rossmann-like_a/b/a_fold"/>
</dbReference>
<evidence type="ECO:0000256" key="9">
    <source>
        <dbReference type="ARBA" id="ARBA00023027"/>
    </source>
</evidence>
<dbReference type="PANTHER" id="PTHR39321:SF3">
    <property type="entry name" value="PHOSPHOPANTETHEINE ADENYLYLTRANSFERASE"/>
    <property type="match status" value="1"/>
</dbReference>
<dbReference type="NCBIfam" id="TIGR00482">
    <property type="entry name" value="nicotinate (nicotinamide) nucleotide adenylyltransferase"/>
    <property type="match status" value="1"/>
</dbReference>
<dbReference type="RefSeq" id="WP_219936222.1">
    <property type="nucleotide sequence ID" value="NZ_JAGFNY010000002.1"/>
</dbReference>
<evidence type="ECO:0000256" key="10">
    <source>
        <dbReference type="ARBA" id="ARBA00048721"/>
    </source>
</evidence>
<evidence type="ECO:0000259" key="12">
    <source>
        <dbReference type="Pfam" id="PF01467"/>
    </source>
</evidence>
<name>A0ABS7DE28_9GAMM</name>
<keyword evidence="14" id="KW-1185">Reference proteome</keyword>
<feature type="domain" description="Cytidyltransferase-like" evidence="12">
    <location>
        <begin position="5"/>
        <end position="195"/>
    </location>
</feature>
<dbReference type="PANTHER" id="PTHR39321">
    <property type="entry name" value="NICOTINATE-NUCLEOTIDE ADENYLYLTRANSFERASE-RELATED"/>
    <property type="match status" value="1"/>
</dbReference>
<proteinExistence type="inferred from homology"/>
<comment type="catalytic activity">
    <reaction evidence="10 11">
        <text>nicotinate beta-D-ribonucleotide + ATP + H(+) = deamido-NAD(+) + diphosphate</text>
        <dbReference type="Rhea" id="RHEA:22860"/>
        <dbReference type="ChEBI" id="CHEBI:15378"/>
        <dbReference type="ChEBI" id="CHEBI:30616"/>
        <dbReference type="ChEBI" id="CHEBI:33019"/>
        <dbReference type="ChEBI" id="CHEBI:57502"/>
        <dbReference type="ChEBI" id="CHEBI:58437"/>
        <dbReference type="EC" id="2.7.7.18"/>
    </reaction>
</comment>
<dbReference type="InterPro" id="IPR005248">
    <property type="entry name" value="NadD/NMNAT"/>
</dbReference>
<comment type="similarity">
    <text evidence="3 11">Belongs to the NadD family.</text>
</comment>
<dbReference type="SUPFAM" id="SSF52374">
    <property type="entry name" value="Nucleotidylyl transferase"/>
    <property type="match status" value="1"/>
</dbReference>
<evidence type="ECO:0000256" key="11">
    <source>
        <dbReference type="HAMAP-Rule" id="MF_00244"/>
    </source>
</evidence>
<evidence type="ECO:0000313" key="14">
    <source>
        <dbReference type="Proteomes" id="UP000731465"/>
    </source>
</evidence>